<accession>A0A8S2CRP2</accession>
<feature type="compositionally biased region" description="Basic and acidic residues" evidence="1">
    <location>
        <begin position="982"/>
        <end position="992"/>
    </location>
</feature>
<organism evidence="3 5">
    <name type="scientific">Didymodactylos carnosus</name>
    <dbReference type="NCBI Taxonomy" id="1234261"/>
    <lineage>
        <taxon>Eukaryota</taxon>
        <taxon>Metazoa</taxon>
        <taxon>Spiralia</taxon>
        <taxon>Gnathifera</taxon>
        <taxon>Rotifera</taxon>
        <taxon>Eurotatoria</taxon>
        <taxon>Bdelloidea</taxon>
        <taxon>Philodinida</taxon>
        <taxon>Philodinidae</taxon>
        <taxon>Didymodactylos</taxon>
    </lineage>
</organism>
<feature type="compositionally biased region" description="Polar residues" evidence="1">
    <location>
        <begin position="871"/>
        <end position="898"/>
    </location>
</feature>
<dbReference type="Proteomes" id="UP000677228">
    <property type="component" value="Unassembled WGS sequence"/>
</dbReference>
<feature type="domain" description="Tudor" evidence="2">
    <location>
        <begin position="34"/>
        <end position="92"/>
    </location>
</feature>
<feature type="non-terminal residue" evidence="3">
    <location>
        <position position="1"/>
    </location>
</feature>
<reference evidence="3" key="1">
    <citation type="submission" date="2021-02" db="EMBL/GenBank/DDBJ databases">
        <authorList>
            <person name="Nowell W R."/>
        </authorList>
    </citation>
    <scope>NUCLEOTIDE SEQUENCE</scope>
</reference>
<dbReference type="EMBL" id="CAJNOK010000036">
    <property type="protein sequence ID" value="CAF0724300.1"/>
    <property type="molecule type" value="Genomic_DNA"/>
</dbReference>
<evidence type="ECO:0000313" key="3">
    <source>
        <dbReference type="EMBL" id="CAF0724300.1"/>
    </source>
</evidence>
<feature type="compositionally biased region" description="Polar residues" evidence="1">
    <location>
        <begin position="747"/>
        <end position="757"/>
    </location>
</feature>
<dbReference type="PROSITE" id="PS50304">
    <property type="entry name" value="TUDOR"/>
    <property type="match status" value="6"/>
</dbReference>
<protein>
    <recommendedName>
        <fullName evidence="2">Tudor domain-containing protein</fullName>
    </recommendedName>
</protein>
<feature type="domain" description="Tudor" evidence="2">
    <location>
        <begin position="2368"/>
        <end position="2428"/>
    </location>
</feature>
<dbReference type="Gene3D" id="2.40.50.90">
    <property type="match status" value="5"/>
</dbReference>
<feature type="compositionally biased region" description="Low complexity" evidence="1">
    <location>
        <begin position="2025"/>
        <end position="2042"/>
    </location>
</feature>
<feature type="domain" description="Tudor" evidence="2">
    <location>
        <begin position="1552"/>
        <end position="1618"/>
    </location>
</feature>
<dbReference type="SUPFAM" id="SSF63748">
    <property type="entry name" value="Tudor/PWWP/MBT"/>
    <property type="match status" value="9"/>
</dbReference>
<dbReference type="SMART" id="SM00333">
    <property type="entry name" value="TUDOR"/>
    <property type="match status" value="9"/>
</dbReference>
<dbReference type="InterPro" id="IPR035437">
    <property type="entry name" value="SNase_OB-fold_sf"/>
</dbReference>
<dbReference type="PANTHER" id="PTHR22948:SF29">
    <property type="entry name" value="FI02030P-RELATED"/>
    <property type="match status" value="1"/>
</dbReference>
<feature type="region of interest" description="Disordered" evidence="1">
    <location>
        <begin position="724"/>
        <end position="778"/>
    </location>
</feature>
<feature type="region of interest" description="Disordered" evidence="1">
    <location>
        <begin position="1986"/>
        <end position="2042"/>
    </location>
</feature>
<feature type="compositionally biased region" description="Polar residues" evidence="1">
    <location>
        <begin position="2004"/>
        <end position="2017"/>
    </location>
</feature>
<dbReference type="FunFam" id="2.30.30.140:FF:000018">
    <property type="entry name" value="Serine/threonine-protein kinase 31"/>
    <property type="match status" value="2"/>
</dbReference>
<comment type="caution">
    <text evidence="3">The sequence shown here is derived from an EMBL/GenBank/DDBJ whole genome shotgun (WGS) entry which is preliminary data.</text>
</comment>
<feature type="region of interest" description="Disordered" evidence="1">
    <location>
        <begin position="854"/>
        <end position="1117"/>
    </location>
</feature>
<feature type="domain" description="Tudor" evidence="2">
    <location>
        <begin position="1190"/>
        <end position="1247"/>
    </location>
</feature>
<proteinExistence type="predicted"/>
<feature type="compositionally biased region" description="Polar residues" evidence="1">
    <location>
        <begin position="2256"/>
        <end position="2271"/>
    </location>
</feature>
<evidence type="ECO:0000256" key="1">
    <source>
        <dbReference type="SAM" id="MobiDB-lite"/>
    </source>
</evidence>
<dbReference type="Proteomes" id="UP000682733">
    <property type="component" value="Unassembled WGS sequence"/>
</dbReference>
<dbReference type="CDD" id="cd20379">
    <property type="entry name" value="Tudor_dTUD-like"/>
    <property type="match status" value="3"/>
</dbReference>
<feature type="compositionally biased region" description="Polar residues" evidence="1">
    <location>
        <begin position="2225"/>
        <end position="2236"/>
    </location>
</feature>
<evidence type="ECO:0000313" key="4">
    <source>
        <dbReference type="EMBL" id="CAF3497079.1"/>
    </source>
</evidence>
<feature type="domain" description="Tudor" evidence="2">
    <location>
        <begin position="1371"/>
        <end position="1427"/>
    </location>
</feature>
<dbReference type="PANTHER" id="PTHR22948">
    <property type="entry name" value="TUDOR DOMAIN CONTAINING PROTEIN"/>
    <property type="match status" value="1"/>
</dbReference>
<dbReference type="EMBL" id="CAJOBA010000036">
    <property type="protein sequence ID" value="CAF3497079.1"/>
    <property type="molecule type" value="Genomic_DNA"/>
</dbReference>
<dbReference type="Gene3D" id="2.30.30.140">
    <property type="match status" value="9"/>
</dbReference>
<dbReference type="Pfam" id="PF00567">
    <property type="entry name" value="TUDOR"/>
    <property type="match status" value="9"/>
</dbReference>
<evidence type="ECO:0000313" key="5">
    <source>
        <dbReference type="Proteomes" id="UP000677228"/>
    </source>
</evidence>
<dbReference type="InterPro" id="IPR050621">
    <property type="entry name" value="Tudor_domain_containing"/>
</dbReference>
<feature type="compositionally biased region" description="Low complexity" evidence="1">
    <location>
        <begin position="966"/>
        <end position="981"/>
    </location>
</feature>
<feature type="region of interest" description="Disordered" evidence="1">
    <location>
        <begin position="794"/>
        <end position="815"/>
    </location>
</feature>
<feature type="region of interest" description="Disordered" evidence="1">
    <location>
        <begin position="438"/>
        <end position="466"/>
    </location>
</feature>
<feature type="region of interest" description="Disordered" evidence="1">
    <location>
        <begin position="2525"/>
        <end position="2563"/>
    </location>
</feature>
<dbReference type="InterPro" id="IPR002999">
    <property type="entry name" value="Tudor"/>
</dbReference>
<feature type="domain" description="Tudor" evidence="2">
    <location>
        <begin position="2084"/>
        <end position="2142"/>
    </location>
</feature>
<feature type="compositionally biased region" description="Low complexity" evidence="1">
    <location>
        <begin position="724"/>
        <end position="738"/>
    </location>
</feature>
<feature type="compositionally biased region" description="Gly residues" evidence="1">
    <location>
        <begin position="1060"/>
        <end position="1071"/>
    </location>
</feature>
<evidence type="ECO:0000259" key="2">
    <source>
        <dbReference type="PROSITE" id="PS50304"/>
    </source>
</evidence>
<feature type="compositionally biased region" description="Basic and acidic residues" evidence="1">
    <location>
        <begin position="899"/>
        <end position="908"/>
    </location>
</feature>
<feature type="compositionally biased region" description="Low complexity" evidence="1">
    <location>
        <begin position="441"/>
        <end position="457"/>
    </location>
</feature>
<feature type="compositionally biased region" description="Basic and acidic residues" evidence="1">
    <location>
        <begin position="858"/>
        <end position="870"/>
    </location>
</feature>
<feature type="region of interest" description="Disordered" evidence="1">
    <location>
        <begin position="2225"/>
        <end position="2274"/>
    </location>
</feature>
<name>A0A8S2CRP2_9BILA</name>
<gene>
    <name evidence="3" type="ORF">OVA965_LOCUS302</name>
    <name evidence="4" type="ORF">TMI583_LOCUS302</name>
</gene>
<feature type="compositionally biased region" description="Polar residues" evidence="1">
    <location>
        <begin position="765"/>
        <end position="778"/>
    </location>
</feature>
<sequence>FYLHPELFREKLTSLDEELLLTYNQSQKPEDNTPLTVGDYCACPSEDESWYRGEICQIEPNNLATVFFIDYGNIQRIQITYLRKLQKKFYGLHRLAFRCSLSNLTKPIDGWPPNIVNEFRDRLNTTFLFCKVVSYNEVRDIFEVELCEKGATKPINKDFEQFQMFHQKQQQQDDRQKSQLQARVGSSFCNTMPIHKFIPMDILDKTYLHQVHILYYINPCQFYVYLPLKVHEYAEFQIKLQEVMKNLQESFPQTSHVAINQLYQPVVAQDNHRIWHRAIVIDAETSPTDICIYFVDVGQQQYVSRENIRPLPNDLSQQPAFAIPCRLFDICPLNGTDRSQWSLDDPLHEEFNQLMSHSANAKIRTVQDKICYEIDIEIPKLGDLATYLVAKNLASRISMRSQQQSSFAGTGLSSQTVSSIQQQLPPATSYFSRTLSQTFDQSRQTQQQPPPQSSQQRNIEVAHQQDRWPQQQMQNFNIAIEFYACSERRSKELEAFSFELEQIYNSQNVDFSLNMSLYLEGTVCAIQHGSHFERVVIKRREGESRVLVQCFDRGEELVVDTSELLAIAEPYSSVPQFAQPFRLRGYDESKVNVNLTRKLKKMILNQRVNIVKYPPMINNFYPVEVTLQDSQSVNQLLLSSDPLPSPRIPMQPGVQQQQSTDYDLLPPNATVPVLGNPQNYTGHEFSNEEQLERIVDVIASPSSCNEYYERTAKWSDDHYQPYHWQRQQQQQADKTAQQPGINRENDNSTPMSTTGQRQLGRFNAGPTSRNEQNQVQTQQSIKLDELNCLPQQLNSAQQKPPHWSITRDKSNNPSTIPSAVSTQTFQNRTVYNQHDAGQQSALFSNARNQVNNVISTKTNEDEKWDVDTRTSRSGLRNETTTQRDGGQSGFKNSFNSRNNNDERQHESGRGSFGNRGGFDRGDRGQSGFNDRSSRGGFQNRYNRDGDGNEGESTSVDTYRGSRGRLNSSDRGNRGSYNSSRSWNDDSGNKEADGGDEGGNNRHGGFTSRGRQNSFESRSRGSGDNESEFTGIGFRNTRGFNNGDRGYRGGRGSYENREGRGGFSDRGNFGGRGSRDFERRGRGGGGNTWQNQKDGEGGQTRFSGWKQKPSSDDSTTVKATNWDDECTERFEVGERFDDYILPTTEIKFVISHIDTPIQFFIQMLEKSEEISQLSDALQKEFKDAPLVNAMSLKAGQVCLSKHTDSCWYRALVLSINGNKARVRYIDFGNCNDVDTKSIRQLAKKRTSPAPFAYPCLLKDTQAEKNVDLNIIISKVDGKEFPGTIESRLNENFILVCENLTNLLENLKLIKRTEKQFFTPVEITKATMSSVSSQVVTPDEFYLHDNEKVAALQQLMDQLKQEYALTTPDPNMELKINQPYAALFDNEWHRGYISSIENDDLTVKFIDYGTRSVVQKQDLRVLDSKYLKEPTFAIQCLLSGSHCKKWTEVDDFIDIISETSLIVDLQSHVQPVLTRLTLTDKPEEKFESYSLKSEYPPSVPLFDPGLFVNVCNYSSPSTFYVQPKGADIDCTVISEKLRVYAETDEMKTLNQSYNYQKDEFCVAKFTDDQQWNRAKILSIEESIVNDNTLLMYYVRYIDFGNEEKLERDSLRPYDPETGAMPRLSYHCQLNVNDINEDEKWVQTFFEQKTNEIEDLLYSQAFQIELVNIHDKQSLANNETKPININAYLNGQNVIDIVRKNNVQNQQQQTNAQLETSIQQNQQERGDDNLFFVRQMSLKTQSLHDPILTETTTPTTTTFVSTEQDDKRITGIISYIEDSEHCFYIQTDIPTTDKIHEIVEQEMSTAQTLSTEDVKQLSKNDLVISMFEDNPYRAVLLSDENSSQDNVYVYFVDYGNVDSSAITTLKKCSSELSSYPYQARRCLFHGVQNDKLQALFTELDGYLEIKNVEISVINRIPSNGSNNHTKSQPVDTFNVLLYVDGICLNEKYGYQPNATATSSLSGSSNIDINSEINDSVLTTTSAATTVKENFERHHSLVGKRTSDEINDSSNSEQQLNTTSVKRQRSETENSTASSSSSPATTQSGTLVHVGSDDPFVYIQTSADIDAKLDHVGQLIDAIVDADLHSDKYNVGDYCIAQFDADSSYYRATIQSINNDLYTVFFIDYGNTNENLSINKLFTYSDEIRTIEALAKRFQLSNIDRTKWTSTIFPLIESKLNEQIEFYYTNEQKTEIYIKVDNENDIYQSSVPTLPSDSTLSSSSNINNNLEQKQQQEIGQNNGRNEQKCETDISSDTSIEKTAESSANEQQIQIRPSKNNVDKQAETRLLSTSVDEVKQQTDLHLNTPGKPQQTPISSLKHSLSPAKAAQTLQAIICGTDNMNFYIHIVSESEDQLGKVDKLCQDHMKQNKSSFEEWHLNDLCIVVNDEQLYYRGQIMKINMPTKTFDIKCVDYGNTLIDIPFKNLFELNDDYLSKIPFIAKKCRLYAVTDEYAQYAVTDIKETIGDQDIVTITVIEQKEDYRLVMLFWDNQIYNDKYNHYKTYIEKKDACQATTPNGHESSFIGVPQAESTSCANNTTTGGDNDRSTSSYNQTIDFGENDTTTVNDETAK</sequence>